<evidence type="ECO:0000259" key="11">
    <source>
        <dbReference type="Pfam" id="PF00288"/>
    </source>
</evidence>
<dbReference type="InterPro" id="IPR020568">
    <property type="entry name" value="Ribosomal_Su5_D2-typ_SF"/>
</dbReference>
<dbReference type="InterPro" id="IPR036554">
    <property type="entry name" value="GHMP_kinase_C_sf"/>
</dbReference>
<dbReference type="PANTHER" id="PTHR32463">
    <property type="entry name" value="L-FUCOSE KINASE"/>
    <property type="match status" value="1"/>
</dbReference>
<dbReference type="InterPro" id="IPR006204">
    <property type="entry name" value="GHMP_kinase_N_dom"/>
</dbReference>
<dbReference type="SUPFAM" id="SSF55060">
    <property type="entry name" value="GHMP Kinase, C-terminal domain"/>
    <property type="match status" value="1"/>
</dbReference>
<feature type="domain" description="GHMP kinase N-terminal" evidence="11">
    <location>
        <begin position="848"/>
        <end position="925"/>
    </location>
</feature>
<dbReference type="GO" id="GO:0042352">
    <property type="term" value="P:GDP-L-fucose salvage"/>
    <property type="evidence" value="ECO:0007669"/>
    <property type="project" value="UniProtKB-ARBA"/>
</dbReference>
<dbReference type="Pfam" id="PF07959">
    <property type="entry name" value="Fucose_pyrophosphorylase"/>
    <property type="match status" value="1"/>
</dbReference>
<keyword evidence="10" id="KW-0812">Transmembrane</keyword>
<evidence type="ECO:0000256" key="2">
    <source>
        <dbReference type="ARBA" id="ARBA00022741"/>
    </source>
</evidence>
<evidence type="ECO:0000256" key="4">
    <source>
        <dbReference type="ARBA" id="ARBA00022840"/>
    </source>
</evidence>
<dbReference type="PANTHER" id="PTHR32463:SF0">
    <property type="entry name" value="L-FUCOSE KINASE"/>
    <property type="match status" value="1"/>
</dbReference>
<keyword evidence="2" id="KW-0547">Nucleotide-binding</keyword>
<keyword evidence="10" id="KW-0472">Membrane</keyword>
<evidence type="ECO:0000256" key="9">
    <source>
        <dbReference type="ARBA" id="ARBA00071656"/>
    </source>
</evidence>
<evidence type="ECO:0000256" key="10">
    <source>
        <dbReference type="SAM" id="Phobius"/>
    </source>
</evidence>
<feature type="domain" description="GHMP kinase C-terminal" evidence="13">
    <location>
        <begin position="1002"/>
        <end position="1078"/>
    </location>
</feature>
<comment type="function">
    <text evidence="7">Takes part in the salvage pathway for reutilization of fucose from the degradation of oligosaccharides.</text>
</comment>
<comment type="similarity">
    <text evidence="5">Belongs to the GHMP kinase family.</text>
</comment>
<evidence type="ECO:0000256" key="8">
    <source>
        <dbReference type="ARBA" id="ARBA00066363"/>
    </source>
</evidence>
<evidence type="ECO:0000256" key="1">
    <source>
        <dbReference type="ARBA" id="ARBA00022679"/>
    </source>
</evidence>
<name>A0A9W7X1R1_TRIRA</name>
<organism evidence="14 15">
    <name type="scientific">Triplophysa rosa</name>
    <name type="common">Cave loach</name>
    <dbReference type="NCBI Taxonomy" id="992332"/>
    <lineage>
        <taxon>Eukaryota</taxon>
        <taxon>Metazoa</taxon>
        <taxon>Chordata</taxon>
        <taxon>Craniata</taxon>
        <taxon>Vertebrata</taxon>
        <taxon>Euteleostomi</taxon>
        <taxon>Actinopterygii</taxon>
        <taxon>Neopterygii</taxon>
        <taxon>Teleostei</taxon>
        <taxon>Ostariophysi</taxon>
        <taxon>Cypriniformes</taxon>
        <taxon>Nemacheilidae</taxon>
        <taxon>Triplophysa</taxon>
    </lineage>
</organism>
<evidence type="ECO:0000256" key="5">
    <source>
        <dbReference type="ARBA" id="ARBA00038121"/>
    </source>
</evidence>
<keyword evidence="3 14" id="KW-0418">Kinase</keyword>
<keyword evidence="1" id="KW-0808">Transferase</keyword>
<dbReference type="InterPro" id="IPR013750">
    <property type="entry name" value="GHMP_kinase_C_dom"/>
</dbReference>
<dbReference type="PRINTS" id="PR00959">
    <property type="entry name" value="MEVGALKINASE"/>
</dbReference>
<accession>A0A9W7X1R1</accession>
<dbReference type="GO" id="GO:0005524">
    <property type="term" value="F:ATP binding"/>
    <property type="evidence" value="ECO:0007669"/>
    <property type="project" value="UniProtKB-KW"/>
</dbReference>
<dbReference type="AlphaFoldDB" id="A0A9W7X1R1"/>
<evidence type="ECO:0000313" key="14">
    <source>
        <dbReference type="EMBL" id="KAI7812224.1"/>
    </source>
</evidence>
<dbReference type="EC" id="2.7.1.52" evidence="8"/>
<dbReference type="Gene3D" id="3.30.230.120">
    <property type="match status" value="1"/>
</dbReference>
<comment type="catalytic activity">
    <reaction evidence="6">
        <text>L-fucose + ATP = beta-L-fucose 1-phosphate + ADP + H(+)</text>
        <dbReference type="Rhea" id="RHEA:13241"/>
        <dbReference type="ChEBI" id="CHEBI:2181"/>
        <dbReference type="ChEBI" id="CHEBI:15378"/>
        <dbReference type="ChEBI" id="CHEBI:30616"/>
        <dbReference type="ChEBI" id="CHEBI:57268"/>
        <dbReference type="ChEBI" id="CHEBI:456216"/>
        <dbReference type="EC" id="2.7.1.52"/>
    </reaction>
</comment>
<keyword evidence="15" id="KW-1185">Reference proteome</keyword>
<comment type="caution">
    <text evidence="14">The sequence shown here is derived from an EMBL/GenBank/DDBJ whole genome shotgun (WGS) entry which is preliminary data.</text>
</comment>
<reference evidence="14" key="1">
    <citation type="submission" date="2021-02" db="EMBL/GenBank/DDBJ databases">
        <title>Comparative genomics reveals that relaxation of natural selection precedes convergent phenotypic evolution of cavefish.</title>
        <authorList>
            <person name="Peng Z."/>
        </authorList>
    </citation>
    <scope>NUCLEOTIDE SEQUENCE</scope>
    <source>
        <tissue evidence="14">Muscle</tissue>
    </source>
</reference>
<evidence type="ECO:0000259" key="12">
    <source>
        <dbReference type="Pfam" id="PF07959"/>
    </source>
</evidence>
<dbReference type="Proteomes" id="UP001059041">
    <property type="component" value="Linkage Group LG3"/>
</dbReference>
<feature type="domain" description="GDP-fucose pyrophosphorylase" evidence="12">
    <location>
        <begin position="113"/>
        <end position="524"/>
    </location>
</feature>
<dbReference type="SUPFAM" id="SSF54211">
    <property type="entry name" value="Ribosomal protein S5 domain 2-like"/>
    <property type="match status" value="1"/>
</dbReference>
<dbReference type="Pfam" id="PF00288">
    <property type="entry name" value="GHMP_kinases_N"/>
    <property type="match status" value="1"/>
</dbReference>
<evidence type="ECO:0000256" key="3">
    <source>
        <dbReference type="ARBA" id="ARBA00022777"/>
    </source>
</evidence>
<feature type="transmembrane region" description="Helical" evidence="10">
    <location>
        <begin position="1046"/>
        <end position="1065"/>
    </location>
</feature>
<dbReference type="FunFam" id="3.30.230.120:FF:000001">
    <property type="entry name" value="L-fucose kinase"/>
    <property type="match status" value="1"/>
</dbReference>
<evidence type="ECO:0000259" key="13">
    <source>
        <dbReference type="Pfam" id="PF08544"/>
    </source>
</evidence>
<evidence type="ECO:0000313" key="15">
    <source>
        <dbReference type="Proteomes" id="UP001059041"/>
    </source>
</evidence>
<evidence type="ECO:0000256" key="6">
    <source>
        <dbReference type="ARBA" id="ARBA00052616"/>
    </source>
</evidence>
<gene>
    <name evidence="14" type="ORF">IRJ41_022503</name>
</gene>
<dbReference type="InterPro" id="IPR012887">
    <property type="entry name" value="GDP_fucose_pyrophosphorylase"/>
</dbReference>
<protein>
    <recommendedName>
        <fullName evidence="9">L-fucose kinase</fullName>
        <ecNumber evidence="8">2.7.1.52</ecNumber>
    </recommendedName>
</protein>
<dbReference type="OrthoDB" id="271303at2759"/>
<dbReference type="GO" id="GO:0050201">
    <property type="term" value="F:fucokinase activity"/>
    <property type="evidence" value="ECO:0007669"/>
    <property type="project" value="UniProtKB-EC"/>
</dbReference>
<dbReference type="InterPro" id="IPR052203">
    <property type="entry name" value="GHMP_Kinase-Related"/>
</dbReference>
<dbReference type="EMBL" id="JAFHDT010000003">
    <property type="protein sequence ID" value="KAI7812224.1"/>
    <property type="molecule type" value="Genomic_DNA"/>
</dbReference>
<keyword evidence="4" id="KW-0067">ATP-binding</keyword>
<proteinExistence type="inferred from homology"/>
<evidence type="ECO:0000256" key="7">
    <source>
        <dbReference type="ARBA" id="ARBA00059365"/>
    </source>
</evidence>
<sequence length="1110" mass="120762">MTDGELTRFTRRSSLPSPVHLSDVKHKRFGMADEVFMNWTVIVLTCQHKDSVYAFQRELEVRQKRGVLSAGALLLTVPDPHARLGSGGATLNALLVAAEHLSARAGYSVVNADVLDDAHILILHTGRDFPWDGCSRAFCWMSVQRSASVEGPVCCLDLLLDCLSTKICVGSPPGVWVCSTDMILNIPTRQLMSWDGFSGVRVVALPGDVSFAVQHGVYVADKEARVRNIIYKGSKDKIMCAAMPDGKLPLVSGPVFFSKAVAERLLQTHVTSPLDGCTYLGMDSGAPPLEISLFLDILMCLCSDLTENEFINGERPGCTSPSGPQGAVVRSGRAVLWRTLRGASISMLYIPEGRYDYLTQSGREHVVRLTESRSDTRILAHVQNVKSVAEGSRVINGVLEGDVRISTGAVVQHCHLQGPVQVPSGCLLAGLDLISSPCLQRLPLSNDIIIQGHRVMLGEMKITVHTVFGAHDSLEAHDDDVTASFLNHKWSEFYSRTGIQPVDLWGPEKTMSCCLLDARLFPVFMPHSGPVGLEGLSWLLGGPGQLKNWRDAWRLSLRDILILTDQQIELRWREELFFNVGRKRVVDTLQGHTDLSLLAFFRAAALAGQHEELLRTLDSVAAGSSGDLGIAARCLACIADVLGCLAGEGKGGLRSGPAANPLWAAAFKLLEDANLPAGVQELAEQRNRWLSRPDLLVRTARHYEGAGQILLRKAVMSARKFVFIGQGEMPPMGEWQEVECPARLDLSGGWSDTPPIAFEHGGLVVNVAIKVDGKRPIGARVRRIPEPHLLLVSTSGEPNCSITTETLCEVLTDLEDYCQPHAPGALLKAVCVCSDVVCVSSPLSLKDQLLQRWGGGLDLRSWSTLPHGSGLGTSSILAGAALAAVYRCTGRSYDTTSLIHDVLYLEQILTTGGGWQDQVGGLFGGVKAARSVAQLPLRVEVEQLALSQDFLSVLQQHLLLVYTGKTRLARNLLQDVVRSWYARLPSIVQNAEQLVTNAEECAEACRQGSLSRLGVCMDRYWQQKKLMAPGCEPAAVRMMMNELQPLILGQSLAGAGGGGFLFLLTREPQQKERVKEVLGNIQSIGLFSVHSVELDMDGITIIQKSSEHPD</sequence>
<keyword evidence="10" id="KW-1133">Transmembrane helix</keyword>
<dbReference type="Pfam" id="PF08544">
    <property type="entry name" value="GHMP_kinases_C"/>
    <property type="match status" value="1"/>
</dbReference>